<accession>A0A0E3ZEU2</accession>
<dbReference type="PATRIC" id="fig|400092.3.peg.951"/>
<evidence type="ECO:0000256" key="1">
    <source>
        <dbReference type="SAM" id="MobiDB-lite"/>
    </source>
</evidence>
<proteinExistence type="predicted"/>
<dbReference type="OrthoDB" id="853708at2"/>
<feature type="signal peptide" evidence="2">
    <location>
        <begin position="1"/>
        <end position="24"/>
    </location>
</feature>
<dbReference type="EMBL" id="CP009621">
    <property type="protein sequence ID" value="AKD02473.1"/>
    <property type="molecule type" value="Genomic_DNA"/>
</dbReference>
<evidence type="ECO:0000256" key="2">
    <source>
        <dbReference type="SAM" id="SignalP"/>
    </source>
</evidence>
<name>A0A0E3ZEU2_9BACT</name>
<dbReference type="HOGENOM" id="CLU_1693874_0_0_10"/>
<dbReference type="RefSeq" id="WP_046309316.1">
    <property type="nucleotide sequence ID" value="NZ_CBCSCY010000030.1"/>
</dbReference>
<feature type="compositionally biased region" description="Basic and acidic residues" evidence="1">
    <location>
        <begin position="30"/>
        <end position="59"/>
    </location>
</feature>
<dbReference type="AlphaFoldDB" id="A0A0E3ZEU2"/>
<reference evidence="3 4" key="1">
    <citation type="journal article" date="2015" name="Sci. Rep.">
        <title>Unraveling adaptation of Pontibacter korlensis to radiation and infertility in desert through complete genome and comparative transcriptomic analysis.</title>
        <authorList>
            <person name="Dai J."/>
            <person name="Dai W."/>
            <person name="Qiu C."/>
            <person name="Yang Z."/>
            <person name="Zhang Y."/>
            <person name="Zhou M."/>
            <person name="Zhang L."/>
            <person name="Fang C."/>
            <person name="Gao Q."/>
            <person name="Yang Q."/>
            <person name="Li X."/>
            <person name="Wang Z."/>
            <person name="Wang Z."/>
            <person name="Jia Z."/>
            <person name="Chen X."/>
        </authorList>
    </citation>
    <scope>NUCLEOTIDE SEQUENCE [LARGE SCALE GENOMIC DNA]</scope>
    <source>
        <strain evidence="3 4">X14-1T</strain>
    </source>
</reference>
<evidence type="ECO:0000313" key="3">
    <source>
        <dbReference type="EMBL" id="AKD02473.1"/>
    </source>
</evidence>
<feature type="region of interest" description="Disordered" evidence="1">
    <location>
        <begin position="103"/>
        <end position="155"/>
    </location>
</feature>
<protein>
    <recommendedName>
        <fullName evidence="5">DUF4890 domain-containing protein</fullName>
    </recommendedName>
</protein>
<gene>
    <name evidence="3" type="ORF">PKOR_04255</name>
</gene>
<feature type="chain" id="PRO_5002416706" description="DUF4890 domain-containing protein" evidence="2">
    <location>
        <begin position="25"/>
        <end position="155"/>
    </location>
</feature>
<keyword evidence="2" id="KW-0732">Signal</keyword>
<evidence type="ECO:0008006" key="5">
    <source>
        <dbReference type="Google" id="ProtNLM"/>
    </source>
</evidence>
<organism evidence="3 4">
    <name type="scientific">Pontibacter korlensis</name>
    <dbReference type="NCBI Taxonomy" id="400092"/>
    <lineage>
        <taxon>Bacteria</taxon>
        <taxon>Pseudomonadati</taxon>
        <taxon>Bacteroidota</taxon>
        <taxon>Cytophagia</taxon>
        <taxon>Cytophagales</taxon>
        <taxon>Hymenobacteraceae</taxon>
        <taxon>Pontibacter</taxon>
    </lineage>
</organism>
<feature type="compositionally biased region" description="Basic and acidic residues" evidence="1">
    <location>
        <begin position="103"/>
        <end position="143"/>
    </location>
</feature>
<feature type="region of interest" description="Disordered" evidence="1">
    <location>
        <begin position="20"/>
        <end position="64"/>
    </location>
</feature>
<evidence type="ECO:0000313" key="4">
    <source>
        <dbReference type="Proteomes" id="UP000033109"/>
    </source>
</evidence>
<keyword evidence="4" id="KW-1185">Reference proteome</keyword>
<sequence>MKKNILMLALSVLVAGSSVAPAVAQGGSKSRQEVKAHKERGERRSPEERAAARTERMTKELGLNKAQARKVEALYLKQAKDKDAMRSRFKKGDRNADFRKEMMASHKRHNEELKSILDKKQYAKYEEQREQMKAKHQERGGKDRRGHHERSTQIR</sequence>
<dbReference type="KEGG" id="pko:PKOR_04255"/>
<dbReference type="Proteomes" id="UP000033109">
    <property type="component" value="Chromosome"/>
</dbReference>